<accession>A0ABN5B3Y6</accession>
<dbReference type="Gene3D" id="3.30.2310.20">
    <property type="entry name" value="RelE-like"/>
    <property type="match status" value="1"/>
</dbReference>
<dbReference type="Pfam" id="PF05016">
    <property type="entry name" value="ParE_toxin"/>
    <property type="match status" value="1"/>
</dbReference>
<evidence type="ECO:0000256" key="2">
    <source>
        <dbReference type="ARBA" id="ARBA00022649"/>
    </source>
</evidence>
<organism evidence="3 4">
    <name type="scientific">Blastomonas fulva</name>
    <dbReference type="NCBI Taxonomy" id="1550728"/>
    <lineage>
        <taxon>Bacteria</taxon>
        <taxon>Pseudomonadati</taxon>
        <taxon>Pseudomonadota</taxon>
        <taxon>Alphaproteobacteria</taxon>
        <taxon>Sphingomonadales</taxon>
        <taxon>Sphingomonadaceae</taxon>
        <taxon>Blastomonas</taxon>
    </lineage>
</organism>
<dbReference type="PANTHER" id="PTHR33755">
    <property type="entry name" value="TOXIN PARE1-RELATED"/>
    <property type="match status" value="1"/>
</dbReference>
<evidence type="ECO:0000313" key="4">
    <source>
        <dbReference type="Proteomes" id="UP000258016"/>
    </source>
</evidence>
<keyword evidence="2" id="KW-1277">Toxin-antitoxin system</keyword>
<protein>
    <recommendedName>
        <fullName evidence="5">Plasmid stabilization protein</fullName>
    </recommendedName>
</protein>
<comment type="similarity">
    <text evidence="1">Belongs to the RelE toxin family.</text>
</comment>
<sequence length="101" mass="11123">MRSLRISARAQAQLREISAYIARESGHRSLADAFRRRLVQKGRRLASLPGTLGTARTDLGPDIRSTPVANYILIFRYTADTVDVLAVLHASCDTIAHFEAG</sequence>
<evidence type="ECO:0008006" key="5">
    <source>
        <dbReference type="Google" id="ProtNLM"/>
    </source>
</evidence>
<dbReference type="GeneID" id="303484859"/>
<dbReference type="InterPro" id="IPR007712">
    <property type="entry name" value="RelE/ParE_toxin"/>
</dbReference>
<dbReference type="InterPro" id="IPR035093">
    <property type="entry name" value="RelE/ParE_toxin_dom_sf"/>
</dbReference>
<dbReference type="InterPro" id="IPR051803">
    <property type="entry name" value="TA_system_RelE-like_toxin"/>
</dbReference>
<dbReference type="EMBL" id="CP020083">
    <property type="protein sequence ID" value="ASR50846.1"/>
    <property type="molecule type" value="Genomic_DNA"/>
</dbReference>
<gene>
    <name evidence="3" type="ORF">B5J99_04625</name>
</gene>
<reference evidence="3 4" key="1">
    <citation type="submission" date="2017-03" db="EMBL/GenBank/DDBJ databases">
        <title>Complete genome sequence of Blastomonas fulva degrading microcsystin LR.</title>
        <authorList>
            <person name="Lee H.-g."/>
            <person name="Jin L."/>
            <person name="oh H.-M."/>
        </authorList>
    </citation>
    <scope>NUCLEOTIDE SEQUENCE [LARGE SCALE GENOMIC DNA]</scope>
    <source>
        <strain evidence="3 4">T2</strain>
    </source>
</reference>
<evidence type="ECO:0000313" key="3">
    <source>
        <dbReference type="EMBL" id="ASR50846.1"/>
    </source>
</evidence>
<name>A0ABN5B3Y6_9SPHN</name>
<evidence type="ECO:0000256" key="1">
    <source>
        <dbReference type="ARBA" id="ARBA00006226"/>
    </source>
</evidence>
<dbReference type="Proteomes" id="UP000258016">
    <property type="component" value="Chromosome"/>
</dbReference>
<proteinExistence type="inferred from homology"/>
<dbReference type="RefSeq" id="WP_117351671.1">
    <property type="nucleotide sequence ID" value="NZ_CP020083.1"/>
</dbReference>
<keyword evidence="4" id="KW-1185">Reference proteome</keyword>